<evidence type="ECO:0000256" key="3">
    <source>
        <dbReference type="ARBA" id="ARBA00023002"/>
    </source>
</evidence>
<protein>
    <submittedName>
        <fullName evidence="8">DSBA oxidoreductase</fullName>
    </submittedName>
</protein>
<keyword evidence="5" id="KW-0676">Redox-active center</keyword>
<dbReference type="EMBL" id="CP000473">
    <property type="protein sequence ID" value="ABJ87091.1"/>
    <property type="molecule type" value="Genomic_DNA"/>
</dbReference>
<dbReference type="HOGENOM" id="CLU_069079_0_0_0"/>
<evidence type="ECO:0000256" key="6">
    <source>
        <dbReference type="SAM" id="SignalP"/>
    </source>
</evidence>
<keyword evidence="2 6" id="KW-0732">Signal</keyword>
<keyword evidence="3" id="KW-0560">Oxidoreductase</keyword>
<dbReference type="InterPro" id="IPR013766">
    <property type="entry name" value="Thioredoxin_domain"/>
</dbReference>
<evidence type="ECO:0000259" key="7">
    <source>
        <dbReference type="PROSITE" id="PS51352"/>
    </source>
</evidence>
<comment type="similarity">
    <text evidence="1">Belongs to the thioredoxin family. DsbA subfamily.</text>
</comment>
<dbReference type="PROSITE" id="PS51352">
    <property type="entry name" value="THIOREDOXIN_2"/>
    <property type="match status" value="1"/>
</dbReference>
<dbReference type="STRING" id="234267.Acid_6165"/>
<feature type="chain" id="PRO_5004162617" evidence="6">
    <location>
        <begin position="23"/>
        <end position="344"/>
    </location>
</feature>
<dbReference type="GO" id="GO:0016491">
    <property type="term" value="F:oxidoreductase activity"/>
    <property type="evidence" value="ECO:0007669"/>
    <property type="project" value="UniProtKB-KW"/>
</dbReference>
<dbReference type="InterPro" id="IPR036249">
    <property type="entry name" value="Thioredoxin-like_sf"/>
</dbReference>
<gene>
    <name evidence="8" type="ordered locus">Acid_6165</name>
</gene>
<keyword evidence="4" id="KW-1015">Disulfide bond</keyword>
<feature type="signal peptide" evidence="6">
    <location>
        <begin position="1"/>
        <end position="22"/>
    </location>
</feature>
<dbReference type="AlphaFoldDB" id="Q01TC9"/>
<proteinExistence type="inferred from homology"/>
<evidence type="ECO:0000256" key="5">
    <source>
        <dbReference type="ARBA" id="ARBA00023284"/>
    </source>
</evidence>
<evidence type="ECO:0000256" key="4">
    <source>
        <dbReference type="ARBA" id="ARBA00023157"/>
    </source>
</evidence>
<feature type="domain" description="Thioredoxin" evidence="7">
    <location>
        <begin position="155"/>
        <end position="333"/>
    </location>
</feature>
<dbReference type="InParanoid" id="Q01TC9"/>
<dbReference type="eggNOG" id="COG1651">
    <property type="taxonomic scope" value="Bacteria"/>
</dbReference>
<dbReference type="SUPFAM" id="SSF52833">
    <property type="entry name" value="Thioredoxin-like"/>
    <property type="match status" value="1"/>
</dbReference>
<sequence precursor="true">MKLSLTLSLIPLLVCALSTARASDTGTPSGSTVVVDIDGVKLTADDVEQKLPGRLLQARATYYQTERKTVDEFIETYLLDRAAKAENLTVDALLERHVNSAIAKDPSEETLRIYYEVVNTTEPYEKVRPQIVERIRQVRIAKLKAAYVESLRAKSNVAILLPAPRAKVSLAGAPVRGAADAPVVLVEYADYECPYCQMVQPALDKVLGDYKGKVAFAFKDVPLPMHANAIKAAEATRCAEAQGKYWEYHDLLFSTKMVEPARLKEHARTLKLDTAAFDTCLDSGAKSDSIKTALNEAQDLGLNSTPSFFINGRFTQGNLSYEQLRQIIDEELALVPARRAANQP</sequence>
<evidence type="ECO:0000313" key="8">
    <source>
        <dbReference type="EMBL" id="ABJ87091.1"/>
    </source>
</evidence>
<dbReference type="InterPro" id="IPR012336">
    <property type="entry name" value="Thioredoxin-like_fold"/>
</dbReference>
<dbReference type="KEGG" id="sus:Acid_6165"/>
<organism evidence="8">
    <name type="scientific">Solibacter usitatus (strain Ellin6076)</name>
    <dbReference type="NCBI Taxonomy" id="234267"/>
    <lineage>
        <taxon>Bacteria</taxon>
        <taxon>Pseudomonadati</taxon>
        <taxon>Acidobacteriota</taxon>
        <taxon>Terriglobia</taxon>
        <taxon>Bryobacterales</taxon>
        <taxon>Solibacteraceae</taxon>
        <taxon>Candidatus Solibacter</taxon>
    </lineage>
</organism>
<evidence type="ECO:0000256" key="2">
    <source>
        <dbReference type="ARBA" id="ARBA00022729"/>
    </source>
</evidence>
<name>Q01TC9_SOLUE</name>
<dbReference type="Pfam" id="PF13462">
    <property type="entry name" value="Thioredoxin_4"/>
    <property type="match status" value="1"/>
</dbReference>
<dbReference type="Gene3D" id="3.40.30.10">
    <property type="entry name" value="Glutaredoxin"/>
    <property type="match status" value="1"/>
</dbReference>
<dbReference type="OrthoDB" id="117402at2"/>
<evidence type="ECO:0000256" key="1">
    <source>
        <dbReference type="ARBA" id="ARBA00005791"/>
    </source>
</evidence>
<accession>Q01TC9</accession>
<dbReference type="PANTHER" id="PTHR13887">
    <property type="entry name" value="GLUTATHIONE S-TRANSFERASE KAPPA"/>
    <property type="match status" value="1"/>
</dbReference>
<reference evidence="8" key="1">
    <citation type="submission" date="2006-10" db="EMBL/GenBank/DDBJ databases">
        <title>Complete sequence of Solibacter usitatus Ellin6076.</title>
        <authorList>
            <consortium name="US DOE Joint Genome Institute"/>
            <person name="Copeland A."/>
            <person name="Lucas S."/>
            <person name="Lapidus A."/>
            <person name="Barry K."/>
            <person name="Detter J.C."/>
            <person name="Glavina del Rio T."/>
            <person name="Hammon N."/>
            <person name="Israni S."/>
            <person name="Dalin E."/>
            <person name="Tice H."/>
            <person name="Pitluck S."/>
            <person name="Thompson L.S."/>
            <person name="Brettin T."/>
            <person name="Bruce D."/>
            <person name="Han C."/>
            <person name="Tapia R."/>
            <person name="Gilna P."/>
            <person name="Schmutz J."/>
            <person name="Larimer F."/>
            <person name="Land M."/>
            <person name="Hauser L."/>
            <person name="Kyrpides N."/>
            <person name="Mikhailova N."/>
            <person name="Janssen P.H."/>
            <person name="Kuske C.R."/>
            <person name="Richardson P."/>
        </authorList>
    </citation>
    <scope>NUCLEOTIDE SEQUENCE</scope>
    <source>
        <strain evidence="8">Ellin6076</strain>
    </source>
</reference>
<dbReference type="PANTHER" id="PTHR13887:SF14">
    <property type="entry name" value="DISULFIDE BOND FORMATION PROTEIN D"/>
    <property type="match status" value="1"/>
</dbReference>